<gene>
    <name evidence="20" type="ordered locus">Adeh_0297</name>
</gene>
<dbReference type="InterPro" id="IPR004358">
    <property type="entry name" value="Sig_transdc_His_kin-like_C"/>
</dbReference>
<dbReference type="SMART" id="SM00448">
    <property type="entry name" value="REC"/>
    <property type="match status" value="1"/>
</dbReference>
<dbReference type="PROSITE" id="PS50839">
    <property type="entry name" value="CHASE"/>
    <property type="match status" value="1"/>
</dbReference>
<dbReference type="SMART" id="SM01079">
    <property type="entry name" value="CHASE"/>
    <property type="match status" value="1"/>
</dbReference>
<evidence type="ECO:0000256" key="10">
    <source>
        <dbReference type="ARBA" id="ARBA00022989"/>
    </source>
</evidence>
<dbReference type="EC" id="2.7.13.3" evidence="3"/>
<dbReference type="GO" id="GO:0016020">
    <property type="term" value="C:membrane"/>
    <property type="evidence" value="ECO:0007669"/>
    <property type="project" value="UniProtKB-SubCell"/>
</dbReference>
<dbReference type="AlphaFoldDB" id="Q2IMN9"/>
<dbReference type="Gene3D" id="3.30.450.350">
    <property type="entry name" value="CHASE domain"/>
    <property type="match status" value="1"/>
</dbReference>
<evidence type="ECO:0000313" key="20">
    <source>
        <dbReference type="EMBL" id="ABC80073.1"/>
    </source>
</evidence>
<dbReference type="eggNOG" id="COG4191">
    <property type="taxonomic scope" value="Bacteria"/>
</dbReference>
<reference evidence="20" key="1">
    <citation type="submission" date="2006-01" db="EMBL/GenBank/DDBJ databases">
        <title>Complete sequence of Anaeromyxobacter dehalogenans 2CP-C.</title>
        <authorList>
            <consortium name="US DOE Joint Genome Institute"/>
            <person name="Copeland A."/>
            <person name="Lucas S."/>
            <person name="Lapidus A."/>
            <person name="Barry K."/>
            <person name="Detter J.C."/>
            <person name="Glavina T."/>
            <person name="Hammon N."/>
            <person name="Israni S."/>
            <person name="Pitluck S."/>
            <person name="Brettin T."/>
            <person name="Bruce D."/>
            <person name="Han C."/>
            <person name="Tapia R."/>
            <person name="Gilna P."/>
            <person name="Kiss H."/>
            <person name="Schmutz J."/>
            <person name="Larimer F."/>
            <person name="Land M."/>
            <person name="Kyrpides N."/>
            <person name="Anderson I."/>
            <person name="Sanford R.A."/>
            <person name="Ritalahti K.M."/>
            <person name="Thomas H.S."/>
            <person name="Kirby J.R."/>
            <person name="Zhulin I.B."/>
            <person name="Loeffler F.E."/>
            <person name="Richardson P."/>
        </authorList>
    </citation>
    <scope>NUCLEOTIDE SEQUENCE</scope>
    <source>
        <strain evidence="20">2CP-C</strain>
    </source>
</reference>
<dbReference type="GO" id="GO:0005524">
    <property type="term" value="F:ATP binding"/>
    <property type="evidence" value="ECO:0007669"/>
    <property type="project" value="UniProtKB-KW"/>
</dbReference>
<evidence type="ECO:0000259" key="19">
    <source>
        <dbReference type="PROSITE" id="PS50839"/>
    </source>
</evidence>
<dbReference type="Gene3D" id="3.30.565.10">
    <property type="entry name" value="Histidine kinase-like ATPase, C-terminal domain"/>
    <property type="match status" value="1"/>
</dbReference>
<evidence type="ECO:0000256" key="4">
    <source>
        <dbReference type="ARBA" id="ARBA00022553"/>
    </source>
</evidence>
<evidence type="ECO:0000259" key="18">
    <source>
        <dbReference type="PROSITE" id="PS50110"/>
    </source>
</evidence>
<keyword evidence="8 20" id="KW-0418">Kinase</keyword>
<evidence type="ECO:0000259" key="17">
    <source>
        <dbReference type="PROSITE" id="PS50109"/>
    </source>
</evidence>
<dbReference type="CDD" id="cd00156">
    <property type="entry name" value="REC"/>
    <property type="match status" value="1"/>
</dbReference>
<evidence type="ECO:0000256" key="12">
    <source>
        <dbReference type="ARBA" id="ARBA00023136"/>
    </source>
</evidence>
<feature type="region of interest" description="Disordered" evidence="15">
    <location>
        <begin position="1"/>
        <end position="28"/>
    </location>
</feature>
<dbReference type="InterPro" id="IPR036097">
    <property type="entry name" value="HisK_dim/P_sf"/>
</dbReference>
<evidence type="ECO:0000256" key="15">
    <source>
        <dbReference type="SAM" id="MobiDB-lite"/>
    </source>
</evidence>
<keyword evidence="12 16" id="KW-0472">Membrane</keyword>
<dbReference type="InterPro" id="IPR003594">
    <property type="entry name" value="HATPase_dom"/>
</dbReference>
<feature type="transmembrane region" description="Helical" evidence="16">
    <location>
        <begin position="271"/>
        <end position="293"/>
    </location>
</feature>
<evidence type="ECO:0000256" key="3">
    <source>
        <dbReference type="ARBA" id="ARBA00012438"/>
    </source>
</evidence>
<evidence type="ECO:0000256" key="9">
    <source>
        <dbReference type="ARBA" id="ARBA00022840"/>
    </source>
</evidence>
<organism evidence="20 21">
    <name type="scientific">Anaeromyxobacter dehalogenans (strain 2CP-C)</name>
    <dbReference type="NCBI Taxonomy" id="290397"/>
    <lineage>
        <taxon>Bacteria</taxon>
        <taxon>Pseudomonadati</taxon>
        <taxon>Myxococcota</taxon>
        <taxon>Myxococcia</taxon>
        <taxon>Myxococcales</taxon>
        <taxon>Cystobacterineae</taxon>
        <taxon>Anaeromyxobacteraceae</taxon>
        <taxon>Anaeromyxobacter</taxon>
    </lineage>
</organism>
<dbReference type="InterPro" id="IPR001789">
    <property type="entry name" value="Sig_transdc_resp-reg_receiver"/>
</dbReference>
<dbReference type="Gene3D" id="3.40.50.2300">
    <property type="match status" value="1"/>
</dbReference>
<dbReference type="STRING" id="290397.Adeh_0297"/>
<evidence type="ECO:0000256" key="16">
    <source>
        <dbReference type="SAM" id="Phobius"/>
    </source>
</evidence>
<keyword evidence="4 13" id="KW-0597">Phosphoprotein</keyword>
<evidence type="ECO:0000256" key="5">
    <source>
        <dbReference type="ARBA" id="ARBA00022679"/>
    </source>
</evidence>
<dbReference type="OrthoDB" id="9761600at2"/>
<keyword evidence="9" id="KW-0067">ATP-binding</keyword>
<dbReference type="SUPFAM" id="SSF52172">
    <property type="entry name" value="CheY-like"/>
    <property type="match status" value="1"/>
</dbReference>
<dbReference type="KEGG" id="ade:Adeh_0297"/>
<dbReference type="PANTHER" id="PTHR43065:SF46">
    <property type="entry name" value="C4-DICARBOXYLATE TRANSPORT SENSOR PROTEIN DCTB"/>
    <property type="match status" value="1"/>
</dbReference>
<keyword evidence="7" id="KW-0547">Nucleotide-binding</keyword>
<dbReference type="HOGENOM" id="CLU_390120_0_0_7"/>
<accession>Q2IMN9</accession>
<evidence type="ECO:0000313" key="21">
    <source>
        <dbReference type="Proteomes" id="UP000001935"/>
    </source>
</evidence>
<dbReference type="Pfam" id="PF02518">
    <property type="entry name" value="HATPase_c"/>
    <property type="match status" value="1"/>
</dbReference>
<proteinExistence type="predicted"/>
<protein>
    <recommendedName>
        <fullName evidence="3">histidine kinase</fullName>
        <ecNumber evidence="3">2.7.13.3</ecNumber>
    </recommendedName>
</protein>
<comment type="catalytic activity">
    <reaction evidence="1">
        <text>ATP + protein L-histidine = ADP + protein N-phospho-L-histidine.</text>
        <dbReference type="EC" id="2.7.13.3"/>
    </reaction>
</comment>
<dbReference type="InterPro" id="IPR005467">
    <property type="entry name" value="His_kinase_dom"/>
</dbReference>
<dbReference type="Pfam" id="PF03924">
    <property type="entry name" value="CHASE"/>
    <property type="match status" value="1"/>
</dbReference>
<feature type="modified residue" description="4-aspartylphosphate" evidence="13">
    <location>
        <position position="641"/>
    </location>
</feature>
<keyword evidence="14" id="KW-0175">Coiled coil</keyword>
<dbReference type="CDD" id="cd00082">
    <property type="entry name" value="HisKA"/>
    <property type="match status" value="1"/>
</dbReference>
<name>Q2IMN9_ANADE</name>
<comment type="subcellular location">
    <subcellularLocation>
        <location evidence="2">Membrane</location>
    </subcellularLocation>
</comment>
<evidence type="ECO:0000256" key="11">
    <source>
        <dbReference type="ARBA" id="ARBA00023012"/>
    </source>
</evidence>
<dbReference type="InterPro" id="IPR042240">
    <property type="entry name" value="CHASE_sf"/>
</dbReference>
<feature type="coiled-coil region" evidence="14">
    <location>
        <begin position="310"/>
        <end position="344"/>
    </location>
</feature>
<dbReference type="Proteomes" id="UP000001935">
    <property type="component" value="Chromosome"/>
</dbReference>
<dbReference type="InterPro" id="IPR006189">
    <property type="entry name" value="CHASE_dom"/>
</dbReference>
<evidence type="ECO:0000256" key="14">
    <source>
        <dbReference type="SAM" id="Coils"/>
    </source>
</evidence>
<dbReference type="eggNOG" id="COG2204">
    <property type="taxonomic scope" value="Bacteria"/>
</dbReference>
<keyword evidence="11" id="KW-0902">Two-component regulatory system</keyword>
<dbReference type="Pfam" id="PF00512">
    <property type="entry name" value="HisKA"/>
    <property type="match status" value="1"/>
</dbReference>
<feature type="transmembrane region" description="Helical" evidence="16">
    <location>
        <begin position="28"/>
        <end position="47"/>
    </location>
</feature>
<dbReference type="PANTHER" id="PTHR43065">
    <property type="entry name" value="SENSOR HISTIDINE KINASE"/>
    <property type="match status" value="1"/>
</dbReference>
<feature type="domain" description="Histidine kinase" evidence="17">
    <location>
        <begin position="353"/>
        <end position="573"/>
    </location>
</feature>
<dbReference type="EMBL" id="CP000251">
    <property type="protein sequence ID" value="ABC80073.1"/>
    <property type="molecule type" value="Genomic_DNA"/>
</dbReference>
<evidence type="ECO:0000256" key="1">
    <source>
        <dbReference type="ARBA" id="ARBA00000085"/>
    </source>
</evidence>
<feature type="compositionally biased region" description="Low complexity" evidence="15">
    <location>
        <begin position="1"/>
        <end position="10"/>
    </location>
</feature>
<dbReference type="PRINTS" id="PR00344">
    <property type="entry name" value="BCTRLSENSOR"/>
</dbReference>
<evidence type="ECO:0000256" key="6">
    <source>
        <dbReference type="ARBA" id="ARBA00022692"/>
    </source>
</evidence>
<dbReference type="GO" id="GO:0000155">
    <property type="term" value="F:phosphorelay sensor kinase activity"/>
    <property type="evidence" value="ECO:0007669"/>
    <property type="project" value="InterPro"/>
</dbReference>
<dbReference type="PROSITE" id="PS50110">
    <property type="entry name" value="RESPONSE_REGULATORY"/>
    <property type="match status" value="1"/>
</dbReference>
<evidence type="ECO:0000256" key="8">
    <source>
        <dbReference type="ARBA" id="ARBA00022777"/>
    </source>
</evidence>
<keyword evidence="10 16" id="KW-1133">Transmembrane helix</keyword>
<feature type="domain" description="Response regulatory" evidence="18">
    <location>
        <begin position="592"/>
        <end position="706"/>
    </location>
</feature>
<keyword evidence="5" id="KW-0808">Transferase</keyword>
<dbReference type="SMART" id="SM00387">
    <property type="entry name" value="HATPase_c"/>
    <property type="match status" value="1"/>
</dbReference>
<dbReference type="SUPFAM" id="SSF47384">
    <property type="entry name" value="Homodimeric domain of signal transducing histidine kinase"/>
    <property type="match status" value="1"/>
</dbReference>
<dbReference type="eggNOG" id="COG3452">
    <property type="taxonomic scope" value="Bacteria"/>
</dbReference>
<sequence length="711" mass="74588">MAPDAAAPAAVPGPGPGPGDAPRRGRRAPWGGAAAAAAVLVVGGALLQQHEIAEERGRRRAVLERADLAARAIEDDLSRSLAAAHALAALVRHADIDRFEEVADDLLAHYGGISSLQLAPGGVLTRIHPLAGNEAALGLDLLADPGHRASAERTIQSRELTAEGPFELRQGGQGVVGRIAVFRPAPGGGEAFWGFVAVAVRLPEVVSRTRVAALSAAGLDWALRRDGAAQPFASSGGALPRLAVAVKVRLPGEAWELDVAPREGWVRWGGLVMPAALLVLVAAAIGLLAQRLLRLPEELRRAVDERTAALALANRRLAAELVERQRAEEARQAAEAQARHGQKMEAVGLLAGGIAHDFNNLLTGILGYAELLGEPGTAADEAAAGIRQAARRGAALTRQLLGFARRGKYQQVPVDLHALVREVSELLERTLDKRIAIRHQLAAGTAVVRGDPDQLQQVVLNLAVNARDAMPSGGTLTFETAEVELDAEGTRARPGLAPGRHVAITVADTGVGIPAAVRERVFDPFFTTKPAGQGTGMGLAMVYGIVQNHGGWVGFESEEGRGARFTVLLPEAPAAERDEGVPAGAPEHGAGRVLVADDERGVRETTARLLRRLGYDALPAASLAEALEVQGRGALDLALVDLAMPAGDGPETLRALRRAQPELPAVLMTGYGLDARVRDALQGGFRGILHKPFSVEELAAEVARAVRRRGA</sequence>
<evidence type="ECO:0000256" key="2">
    <source>
        <dbReference type="ARBA" id="ARBA00004370"/>
    </source>
</evidence>
<evidence type="ECO:0000256" key="7">
    <source>
        <dbReference type="ARBA" id="ARBA00022741"/>
    </source>
</evidence>
<evidence type="ECO:0000256" key="13">
    <source>
        <dbReference type="PROSITE-ProRule" id="PRU00169"/>
    </source>
</evidence>
<dbReference type="Pfam" id="PF00072">
    <property type="entry name" value="Response_reg"/>
    <property type="match status" value="1"/>
</dbReference>
<dbReference type="PROSITE" id="PS50109">
    <property type="entry name" value="HIS_KIN"/>
    <property type="match status" value="1"/>
</dbReference>
<dbReference type="InterPro" id="IPR011006">
    <property type="entry name" value="CheY-like_superfamily"/>
</dbReference>
<dbReference type="SUPFAM" id="SSF55874">
    <property type="entry name" value="ATPase domain of HSP90 chaperone/DNA topoisomerase II/histidine kinase"/>
    <property type="match status" value="1"/>
</dbReference>
<dbReference type="InterPro" id="IPR003661">
    <property type="entry name" value="HisK_dim/P_dom"/>
</dbReference>
<dbReference type="SMART" id="SM00388">
    <property type="entry name" value="HisKA"/>
    <property type="match status" value="1"/>
</dbReference>
<dbReference type="InterPro" id="IPR036890">
    <property type="entry name" value="HATPase_C_sf"/>
</dbReference>
<dbReference type="Gene3D" id="1.10.287.130">
    <property type="match status" value="1"/>
</dbReference>
<keyword evidence="6 16" id="KW-0812">Transmembrane</keyword>
<feature type="domain" description="CHASE" evidence="19">
    <location>
        <begin position="123"/>
        <end position="215"/>
    </location>
</feature>